<comment type="caution">
    <text evidence="3">The sequence shown here is derived from an EMBL/GenBank/DDBJ whole genome shotgun (WGS) entry which is preliminary data.</text>
</comment>
<proteinExistence type="predicted"/>
<dbReference type="AlphaFoldDB" id="M0I5G8"/>
<dbReference type="STRING" id="662479.C440_13204"/>
<evidence type="ECO:0000256" key="1">
    <source>
        <dbReference type="SAM" id="MobiDB-lite"/>
    </source>
</evidence>
<name>M0I5G8_9EURY</name>
<dbReference type="InterPro" id="IPR024370">
    <property type="entry name" value="PBP_domain"/>
</dbReference>
<dbReference type="Proteomes" id="UP000011550">
    <property type="component" value="Unassembled WGS sequence"/>
</dbReference>
<organism evidence="3 4">
    <name type="scientific">Haloferax mucosum ATCC BAA-1512</name>
    <dbReference type="NCBI Taxonomy" id="662479"/>
    <lineage>
        <taxon>Archaea</taxon>
        <taxon>Methanobacteriati</taxon>
        <taxon>Methanobacteriota</taxon>
        <taxon>Stenosarchaea group</taxon>
        <taxon>Halobacteria</taxon>
        <taxon>Halobacteriales</taxon>
        <taxon>Haloferacaceae</taxon>
        <taxon>Haloferax</taxon>
    </lineage>
</organism>
<dbReference type="PANTHER" id="PTHR37945">
    <property type="entry name" value="EXTRACELLULAR TUNGSTATE BINDING PROTEIN"/>
    <property type="match status" value="1"/>
</dbReference>
<evidence type="ECO:0000313" key="4">
    <source>
        <dbReference type="Proteomes" id="UP000011550"/>
    </source>
</evidence>
<evidence type="ECO:0000259" key="2">
    <source>
        <dbReference type="Pfam" id="PF12849"/>
    </source>
</evidence>
<dbReference type="InterPro" id="IPR052738">
    <property type="entry name" value="ABC-Tungstate_binding"/>
</dbReference>
<protein>
    <submittedName>
        <fullName evidence="3">Molybdate transport protein</fullName>
    </submittedName>
</protein>
<dbReference type="Gene3D" id="3.40.190.10">
    <property type="entry name" value="Periplasmic binding protein-like II"/>
    <property type="match status" value="2"/>
</dbReference>
<dbReference type="PATRIC" id="fig|662479.7.peg.2670"/>
<feature type="domain" description="PBP" evidence="2">
    <location>
        <begin position="77"/>
        <end position="307"/>
    </location>
</feature>
<feature type="region of interest" description="Disordered" evidence="1">
    <location>
        <begin position="46"/>
        <end position="74"/>
    </location>
</feature>
<dbReference type="EMBL" id="AOLN01000018">
    <property type="protein sequence ID" value="ELZ91273.1"/>
    <property type="molecule type" value="Genomic_DNA"/>
</dbReference>
<dbReference type="Pfam" id="PF12849">
    <property type="entry name" value="PBP_like_2"/>
    <property type="match status" value="1"/>
</dbReference>
<gene>
    <name evidence="3" type="ORF">C440_13204</name>
</gene>
<dbReference type="PANTHER" id="PTHR37945:SF1">
    <property type="entry name" value="EXTRACELLULAR TUNGSTATE BINDING PROTEIN"/>
    <property type="match status" value="1"/>
</dbReference>
<sequence length="342" mass="35870">MRVVERDTGEVYVADAKGEPMRRRRYVRALGAVGALGVAGCLGDGSGRQESTTHAGSGGSATGRTGGTDAADASVDSGRGDLVLATATTAYDTGLLDALHDGFDDAFGVRVKTLVQGTGAALRTAADGDADVVLTHARSAEDEFLRAGHGINRRDLMHNDFLVVGPDDDPAGIDAVGNDPVAAFQRIADANVLFLSRGDDSGTHLKEQSLWDRADADRGGRWYQATGDGMGDTLRQASRRGAYTLVDRGTNHVMADSTSLSAFVEGPLGGGPDVLRNDYAVIPTNPARHDVNYSLAMAYVGYLTGREGQSIIREFGETTLFVPDALDESPSFDEYGPTDGAA</sequence>
<keyword evidence="4" id="KW-1185">Reference proteome</keyword>
<reference evidence="3 4" key="1">
    <citation type="journal article" date="2014" name="PLoS Genet.">
        <title>Phylogenetically driven sequencing of extremely halophilic archaea reveals strategies for static and dynamic osmo-response.</title>
        <authorList>
            <person name="Becker E.A."/>
            <person name="Seitzer P.M."/>
            <person name="Tritt A."/>
            <person name="Larsen D."/>
            <person name="Krusor M."/>
            <person name="Yao A.I."/>
            <person name="Wu D."/>
            <person name="Madern D."/>
            <person name="Eisen J.A."/>
            <person name="Darling A.E."/>
            <person name="Facciotti M.T."/>
        </authorList>
    </citation>
    <scope>NUCLEOTIDE SEQUENCE [LARGE SCALE GENOMIC DNA]</scope>
    <source>
        <strain evidence="3 4">ATCC BAA-1512</strain>
    </source>
</reference>
<dbReference type="SUPFAM" id="SSF53850">
    <property type="entry name" value="Periplasmic binding protein-like II"/>
    <property type="match status" value="1"/>
</dbReference>
<evidence type="ECO:0000313" key="3">
    <source>
        <dbReference type="EMBL" id="ELZ91273.1"/>
    </source>
</evidence>
<feature type="compositionally biased region" description="Gly residues" evidence="1">
    <location>
        <begin position="56"/>
        <end position="66"/>
    </location>
</feature>
<accession>M0I5G8</accession>